<evidence type="ECO:0000256" key="1">
    <source>
        <dbReference type="SAM" id="Phobius"/>
    </source>
</evidence>
<proteinExistence type="predicted"/>
<dbReference type="Proteomes" id="UP000636579">
    <property type="component" value="Unassembled WGS sequence"/>
</dbReference>
<evidence type="ECO:0000313" key="3">
    <source>
        <dbReference type="Proteomes" id="UP000636579"/>
    </source>
</evidence>
<keyword evidence="1" id="KW-0472">Membrane</keyword>
<evidence type="ECO:0000313" key="2">
    <source>
        <dbReference type="EMBL" id="MBE1515233.1"/>
    </source>
</evidence>
<keyword evidence="1" id="KW-1133">Transmembrane helix</keyword>
<keyword evidence="1" id="KW-0812">Transmembrane</keyword>
<dbReference type="EMBL" id="JADBEE010000001">
    <property type="protein sequence ID" value="MBE1515233.1"/>
    <property type="molecule type" value="Genomic_DNA"/>
</dbReference>
<dbReference type="RefSeq" id="WP_192591879.1">
    <property type="nucleotide sequence ID" value="NZ_JADBEE010000001.1"/>
</dbReference>
<organism evidence="2 3">
    <name type="scientific">Nesterenkonia halotolerans</name>
    <dbReference type="NCBI Taxonomy" id="225325"/>
    <lineage>
        <taxon>Bacteria</taxon>
        <taxon>Bacillati</taxon>
        <taxon>Actinomycetota</taxon>
        <taxon>Actinomycetes</taxon>
        <taxon>Micrococcales</taxon>
        <taxon>Micrococcaceae</taxon>
        <taxon>Nesterenkonia</taxon>
    </lineage>
</organism>
<comment type="caution">
    <text evidence="2">The sequence shown here is derived from an EMBL/GenBank/DDBJ whole genome shotgun (WGS) entry which is preliminary data.</text>
</comment>
<reference evidence="2 3" key="1">
    <citation type="submission" date="2020-10" db="EMBL/GenBank/DDBJ databases">
        <title>Sequencing the genomes of 1000 actinobacteria strains.</title>
        <authorList>
            <person name="Klenk H.-P."/>
        </authorList>
    </citation>
    <scope>NUCLEOTIDE SEQUENCE [LARGE SCALE GENOMIC DNA]</scope>
    <source>
        <strain evidence="2 3">DSM 15474</strain>
    </source>
</reference>
<sequence length="208" mass="21610">MTTRAERAQSAERLRSEAGQLLRQYAALLQSGRSQPQAWADLSAHLRSRTPGHPLAEVCAQASAAEQAGLGAVVGLRRALQNSSAPADLRETEVLREVLVALISLHALSQTTGAPLSELCRRAAGALDEATALHAAIRTAAAGPGLTQLLLTLLPAGGLGMGMMMGASPLAVLLGTPWGAGALFLGSGMLALGRWWSSRLIRSVSQHV</sequence>
<name>A0ABR9J8B6_9MICC</name>
<feature type="transmembrane region" description="Helical" evidence="1">
    <location>
        <begin position="178"/>
        <end position="196"/>
    </location>
</feature>
<feature type="transmembrane region" description="Helical" evidence="1">
    <location>
        <begin position="149"/>
        <end position="172"/>
    </location>
</feature>
<gene>
    <name evidence="2" type="ORF">H4W26_001988</name>
</gene>
<keyword evidence="3" id="KW-1185">Reference proteome</keyword>
<accession>A0ABR9J8B6</accession>
<protein>
    <submittedName>
        <fullName evidence="2">Tight adherence protein B</fullName>
    </submittedName>
</protein>